<feature type="transmembrane region" description="Helical" evidence="1">
    <location>
        <begin position="47"/>
        <end position="67"/>
    </location>
</feature>
<feature type="transmembrane region" description="Helical" evidence="1">
    <location>
        <begin position="73"/>
        <end position="92"/>
    </location>
</feature>
<comment type="caution">
    <text evidence="2">The sequence shown here is derived from an EMBL/GenBank/DDBJ whole genome shotgun (WGS) entry which is preliminary data.</text>
</comment>
<evidence type="ECO:0000313" key="2">
    <source>
        <dbReference type="EMBL" id="PQQ17483.1"/>
    </source>
</evidence>
<keyword evidence="3" id="KW-1185">Reference proteome</keyword>
<dbReference type="Proteomes" id="UP000250321">
    <property type="component" value="Unassembled WGS sequence"/>
</dbReference>
<evidence type="ECO:0000313" key="3">
    <source>
        <dbReference type="Proteomes" id="UP000250321"/>
    </source>
</evidence>
<organism evidence="2 3">
    <name type="scientific">Prunus yedoensis var. nudiflora</name>
    <dbReference type="NCBI Taxonomy" id="2094558"/>
    <lineage>
        <taxon>Eukaryota</taxon>
        <taxon>Viridiplantae</taxon>
        <taxon>Streptophyta</taxon>
        <taxon>Embryophyta</taxon>
        <taxon>Tracheophyta</taxon>
        <taxon>Spermatophyta</taxon>
        <taxon>Magnoliopsida</taxon>
        <taxon>eudicotyledons</taxon>
        <taxon>Gunneridae</taxon>
        <taxon>Pentapetalae</taxon>
        <taxon>rosids</taxon>
        <taxon>fabids</taxon>
        <taxon>Rosales</taxon>
        <taxon>Rosaceae</taxon>
        <taxon>Amygdaloideae</taxon>
        <taxon>Amygdaleae</taxon>
        <taxon>Prunus</taxon>
    </lineage>
</organism>
<proteinExistence type="predicted"/>
<keyword evidence="1" id="KW-0812">Transmembrane</keyword>
<accession>A0A314ZGE9</accession>
<dbReference type="AlphaFoldDB" id="A0A314ZGE9"/>
<evidence type="ECO:0000256" key="1">
    <source>
        <dbReference type="SAM" id="Phobius"/>
    </source>
</evidence>
<sequence length="93" mass="10149">MHFLSSLLEAPSHQLVLTTFIGSLTPRFLPMSIVVTDGVWDALKVQIALIAWIMVALLLLGVAWVTCSPPFSAGYWFLFGGCRLAMVAQLVAE</sequence>
<keyword evidence="1" id="KW-0472">Membrane</keyword>
<reference evidence="2 3" key="1">
    <citation type="submission" date="2018-02" db="EMBL/GenBank/DDBJ databases">
        <title>Draft genome of wild Prunus yedoensis var. nudiflora.</title>
        <authorList>
            <person name="Baek S."/>
            <person name="Kim J.-H."/>
            <person name="Choi K."/>
            <person name="Kim G.-B."/>
            <person name="Cho A."/>
            <person name="Jang H."/>
            <person name="Shin C.-H."/>
            <person name="Yu H.-J."/>
            <person name="Mun J.-H."/>
        </authorList>
    </citation>
    <scope>NUCLEOTIDE SEQUENCE [LARGE SCALE GENOMIC DNA]</scope>
    <source>
        <strain evidence="3">cv. Jeju island</strain>
        <tissue evidence="2">Leaf</tissue>
    </source>
</reference>
<dbReference type="EMBL" id="PJQY01000149">
    <property type="protein sequence ID" value="PQQ17483.1"/>
    <property type="molecule type" value="Genomic_DNA"/>
</dbReference>
<name>A0A314ZGE9_PRUYE</name>
<keyword evidence="1" id="KW-1133">Transmembrane helix</keyword>
<gene>
    <name evidence="2" type="ORF">Pyn_12441</name>
</gene>
<protein>
    <submittedName>
        <fullName evidence="2">Uncharacterized protein</fullName>
    </submittedName>
</protein>